<evidence type="ECO:0000256" key="1">
    <source>
        <dbReference type="ARBA" id="ARBA00004651"/>
    </source>
</evidence>
<evidence type="ECO:0000259" key="9">
    <source>
        <dbReference type="PROSITE" id="PS50928"/>
    </source>
</evidence>
<keyword evidence="6 7" id="KW-0472">Membrane</keyword>
<evidence type="ECO:0000256" key="4">
    <source>
        <dbReference type="ARBA" id="ARBA00022692"/>
    </source>
</evidence>
<dbReference type="AlphaFoldDB" id="A0A191WL87"/>
<feature type="transmembrane region" description="Helical" evidence="7">
    <location>
        <begin position="275"/>
        <end position="293"/>
    </location>
</feature>
<dbReference type="InterPro" id="IPR035906">
    <property type="entry name" value="MetI-like_sf"/>
</dbReference>
<protein>
    <submittedName>
        <fullName evidence="10">ABC transporter permease</fullName>
    </submittedName>
</protein>
<evidence type="ECO:0000256" key="2">
    <source>
        <dbReference type="ARBA" id="ARBA00022448"/>
    </source>
</evidence>
<dbReference type="CDD" id="cd06261">
    <property type="entry name" value="TM_PBP2"/>
    <property type="match status" value="1"/>
</dbReference>
<evidence type="ECO:0000256" key="8">
    <source>
        <dbReference type="SAM" id="MobiDB-lite"/>
    </source>
</evidence>
<sequence>MTHTTAEEPVTHTAPAVTAARTARPTRRRTSPTGESRPVRWGRWIALTLVSLFALLPIYWMVLTSLRSPSDVFTFPPNFLPTNITFDAFQTIFADGRLLHYLGNSLLVASVTAVGSVFVGMYCAYSFSKFRYRGRRSFMFLLLVSQLFPQILLLITIYGLFSAMGLLDSYLALIISFTTFTLPLCVWMMKGIFDNIPDEIIEAAKVDGAGQGVIIHRILLPLIAPGMIAAGLFAFIRGWNDFVFALTLSGEATRTLPPGLVNTYLSEFSNRWPELMAASLVASIPVILIFLALQRYFVAGLSSGAIKG</sequence>
<feature type="transmembrane region" description="Helical" evidence="7">
    <location>
        <begin position="170"/>
        <end position="193"/>
    </location>
</feature>
<feature type="transmembrane region" description="Helical" evidence="7">
    <location>
        <begin position="44"/>
        <end position="62"/>
    </location>
</feature>
<keyword evidence="2 7" id="KW-0813">Transport</keyword>
<feature type="transmembrane region" description="Helical" evidence="7">
    <location>
        <begin position="214"/>
        <end position="236"/>
    </location>
</feature>
<gene>
    <name evidence="10" type="ORF">ATC03_14880</name>
</gene>
<evidence type="ECO:0000313" key="11">
    <source>
        <dbReference type="Proteomes" id="UP000078437"/>
    </source>
</evidence>
<feature type="compositionally biased region" description="Basic and acidic residues" evidence="8">
    <location>
        <begin position="1"/>
        <end position="10"/>
    </location>
</feature>
<evidence type="ECO:0000256" key="7">
    <source>
        <dbReference type="RuleBase" id="RU363032"/>
    </source>
</evidence>
<dbReference type="Pfam" id="PF00528">
    <property type="entry name" value="BPD_transp_1"/>
    <property type="match status" value="1"/>
</dbReference>
<dbReference type="PANTHER" id="PTHR32243">
    <property type="entry name" value="MALTOSE TRANSPORT SYSTEM PERMEASE-RELATED"/>
    <property type="match status" value="1"/>
</dbReference>
<dbReference type="EMBL" id="CP013979">
    <property type="protein sequence ID" value="ANJ28974.1"/>
    <property type="molecule type" value="Genomic_DNA"/>
</dbReference>
<name>A0A191WL87_9MICO</name>
<evidence type="ECO:0000313" key="10">
    <source>
        <dbReference type="EMBL" id="ANJ28974.1"/>
    </source>
</evidence>
<keyword evidence="4 7" id="KW-0812">Transmembrane</keyword>
<feature type="transmembrane region" description="Helical" evidence="7">
    <location>
        <begin position="106"/>
        <end position="127"/>
    </location>
</feature>
<dbReference type="KEGG" id="agy:ATC03_14880"/>
<dbReference type="InterPro" id="IPR000515">
    <property type="entry name" value="MetI-like"/>
</dbReference>
<dbReference type="GO" id="GO:0005886">
    <property type="term" value="C:plasma membrane"/>
    <property type="evidence" value="ECO:0007669"/>
    <property type="project" value="UniProtKB-SubCell"/>
</dbReference>
<feature type="compositionally biased region" description="Low complexity" evidence="8">
    <location>
        <begin position="11"/>
        <end position="23"/>
    </location>
</feature>
<keyword evidence="5 7" id="KW-1133">Transmembrane helix</keyword>
<feature type="region of interest" description="Disordered" evidence="8">
    <location>
        <begin position="1"/>
        <end position="37"/>
    </location>
</feature>
<dbReference type="PANTHER" id="PTHR32243:SF18">
    <property type="entry name" value="INNER MEMBRANE ABC TRANSPORTER PERMEASE PROTEIN YCJP"/>
    <property type="match status" value="1"/>
</dbReference>
<evidence type="ECO:0000256" key="3">
    <source>
        <dbReference type="ARBA" id="ARBA00022475"/>
    </source>
</evidence>
<evidence type="ECO:0000256" key="5">
    <source>
        <dbReference type="ARBA" id="ARBA00022989"/>
    </source>
</evidence>
<reference evidence="11" key="2">
    <citation type="submission" date="2016-01" db="EMBL/GenBank/DDBJ databases">
        <title>Complete genome sequence of Agromyces aureus AR33T and comparison with related organisms.</title>
        <authorList>
            <person name="Corretto E."/>
            <person name="Antonielli L."/>
            <person name="Sessitsch A."/>
            <person name="Brader G."/>
        </authorList>
    </citation>
    <scope>NUCLEOTIDE SEQUENCE [LARGE SCALE GENOMIC DNA]</scope>
    <source>
        <strain evidence="11">AR33</strain>
    </source>
</reference>
<dbReference type="PROSITE" id="PS50928">
    <property type="entry name" value="ABC_TM1"/>
    <property type="match status" value="1"/>
</dbReference>
<accession>A0A191WL87</accession>
<comment type="subcellular location">
    <subcellularLocation>
        <location evidence="1 7">Cell membrane</location>
        <topology evidence="1 7">Multi-pass membrane protein</topology>
    </subcellularLocation>
</comment>
<keyword evidence="3" id="KW-1003">Cell membrane</keyword>
<dbReference type="SUPFAM" id="SSF161098">
    <property type="entry name" value="MetI-like"/>
    <property type="match status" value="1"/>
</dbReference>
<proteinExistence type="inferred from homology"/>
<organism evidence="10 11">
    <name type="scientific">Agromyces aureus</name>
    <dbReference type="NCBI Taxonomy" id="453304"/>
    <lineage>
        <taxon>Bacteria</taxon>
        <taxon>Bacillati</taxon>
        <taxon>Actinomycetota</taxon>
        <taxon>Actinomycetes</taxon>
        <taxon>Micrococcales</taxon>
        <taxon>Microbacteriaceae</taxon>
        <taxon>Agromyces</taxon>
    </lineage>
</organism>
<dbReference type="Gene3D" id="1.10.3720.10">
    <property type="entry name" value="MetI-like"/>
    <property type="match status" value="1"/>
</dbReference>
<dbReference type="STRING" id="453304.ATC03_14880"/>
<dbReference type="GO" id="GO:0055085">
    <property type="term" value="P:transmembrane transport"/>
    <property type="evidence" value="ECO:0007669"/>
    <property type="project" value="InterPro"/>
</dbReference>
<reference evidence="10 11" key="1">
    <citation type="journal article" date="2016" name="Int. J. Syst. Evol. Microbiol.">
        <title>Agromyces aureus sp. nov., isolated from the rhizosphere of Salix caprea L. grown in a heavy-metal-contaminated soil.</title>
        <authorList>
            <person name="Corretto E."/>
            <person name="Antonielli L."/>
            <person name="Sessitsch A."/>
            <person name="Compant S."/>
            <person name="Gorfer M."/>
            <person name="Kuffner M."/>
            <person name="Brader G."/>
        </authorList>
    </citation>
    <scope>NUCLEOTIDE SEQUENCE [LARGE SCALE GENOMIC DNA]</scope>
    <source>
        <strain evidence="10 11">AR33</strain>
    </source>
</reference>
<keyword evidence="11" id="KW-1185">Reference proteome</keyword>
<dbReference type="InterPro" id="IPR050901">
    <property type="entry name" value="BP-dep_ABC_trans_perm"/>
</dbReference>
<dbReference type="Proteomes" id="UP000078437">
    <property type="component" value="Chromosome"/>
</dbReference>
<feature type="domain" description="ABC transmembrane type-1" evidence="9">
    <location>
        <begin position="102"/>
        <end position="293"/>
    </location>
</feature>
<feature type="transmembrane region" description="Helical" evidence="7">
    <location>
        <begin position="139"/>
        <end position="164"/>
    </location>
</feature>
<evidence type="ECO:0000256" key="6">
    <source>
        <dbReference type="ARBA" id="ARBA00023136"/>
    </source>
</evidence>
<comment type="similarity">
    <text evidence="7">Belongs to the binding-protein-dependent transport system permease family.</text>
</comment>